<dbReference type="AlphaFoldDB" id="A0AAP9T2N3"/>
<dbReference type="RefSeq" id="WP_022521585.1">
    <property type="nucleotide sequence ID" value="NZ_CP054580.1"/>
</dbReference>
<dbReference type="Gene3D" id="3.40.50.720">
    <property type="entry name" value="NAD(P)-binding Rossmann-like Domain"/>
    <property type="match status" value="1"/>
</dbReference>
<dbReference type="GO" id="GO:0006740">
    <property type="term" value="P:NADPH regeneration"/>
    <property type="evidence" value="ECO:0007669"/>
    <property type="project" value="TreeGrafter"/>
</dbReference>
<gene>
    <name evidence="5" type="ORF">FX987_03437</name>
</gene>
<evidence type="ECO:0000259" key="3">
    <source>
        <dbReference type="Pfam" id="PF01408"/>
    </source>
</evidence>
<accession>A0AAP9T2N3</accession>
<evidence type="ECO:0000259" key="4">
    <source>
        <dbReference type="Pfam" id="PF22725"/>
    </source>
</evidence>
<dbReference type="Pfam" id="PF01408">
    <property type="entry name" value="GFO_IDH_MocA"/>
    <property type="match status" value="1"/>
</dbReference>
<evidence type="ECO:0000256" key="2">
    <source>
        <dbReference type="ARBA" id="ARBA00023002"/>
    </source>
</evidence>
<name>A0AAP9T2N3_9GAMM</name>
<dbReference type="GO" id="GO:0000166">
    <property type="term" value="F:nucleotide binding"/>
    <property type="evidence" value="ECO:0007669"/>
    <property type="project" value="InterPro"/>
</dbReference>
<dbReference type="InterPro" id="IPR000683">
    <property type="entry name" value="Gfo/Idh/MocA-like_OxRdtase_N"/>
</dbReference>
<dbReference type="InterPro" id="IPR036291">
    <property type="entry name" value="NAD(P)-bd_dom_sf"/>
</dbReference>
<dbReference type="Proteomes" id="UP000509761">
    <property type="component" value="Chromosome"/>
</dbReference>
<sequence>MQRFALIGAGFIGSLHARNLFRHPKVSLDVVADIDLAKAQALAAEYGANAIAIEDVFTTDIDAVLIASSTPTHADFVEQAARAGKAIYCEKPIDLDTRRAEQAVAAVREAGVPLMIGFNRRFDASHASLKKVVVRGELGKIELVQMTCRSQETPPMAYIEASGGQMRDQTIHFFDLLCWLTEDLPVEVHVMGDALSDPRIGEAGDVDTSIATLRMASGALVQIDCTRRTGYGYDERVELFGAEGMAESRRQPHRHLSIYKGSEQISDGLHADWLKRIEPTFYEALDTFVRGLEGEQVDYPNADAALRAQRIADAATKSLQTCMPVTLTWD</sequence>
<dbReference type="SUPFAM" id="SSF55347">
    <property type="entry name" value="Glyceraldehyde-3-phosphate dehydrogenase-like, C-terminal domain"/>
    <property type="match status" value="1"/>
</dbReference>
<dbReference type="InterPro" id="IPR055170">
    <property type="entry name" value="GFO_IDH_MocA-like_dom"/>
</dbReference>
<dbReference type="GO" id="GO:0050112">
    <property type="term" value="F:inositol 2-dehydrogenase (NAD+) activity"/>
    <property type="evidence" value="ECO:0007669"/>
    <property type="project" value="UniProtKB-EC"/>
</dbReference>
<organism evidence="5 6">
    <name type="scientific">Vreelandella titanicae</name>
    <dbReference type="NCBI Taxonomy" id="664683"/>
    <lineage>
        <taxon>Bacteria</taxon>
        <taxon>Pseudomonadati</taxon>
        <taxon>Pseudomonadota</taxon>
        <taxon>Gammaproteobacteria</taxon>
        <taxon>Oceanospirillales</taxon>
        <taxon>Halomonadaceae</taxon>
        <taxon>Vreelandella</taxon>
    </lineage>
</organism>
<protein>
    <submittedName>
        <fullName evidence="5">Myo-inositol 2-dehydrogenase</fullName>
        <ecNumber evidence="5">1.1.1.18</ecNumber>
    </submittedName>
</protein>
<dbReference type="Gene3D" id="3.30.360.10">
    <property type="entry name" value="Dihydrodipicolinate Reductase, domain 2"/>
    <property type="match status" value="1"/>
</dbReference>
<dbReference type="EC" id="1.1.1.18" evidence="5"/>
<dbReference type="PANTHER" id="PTHR42840">
    <property type="entry name" value="NAD(P)-BINDING ROSSMANN-FOLD SUPERFAMILY PROTEIN-RELATED"/>
    <property type="match status" value="1"/>
</dbReference>
<dbReference type="Pfam" id="PF22725">
    <property type="entry name" value="GFO_IDH_MocA_C3"/>
    <property type="match status" value="1"/>
</dbReference>
<dbReference type="GO" id="GO:0005737">
    <property type="term" value="C:cytoplasm"/>
    <property type="evidence" value="ECO:0007669"/>
    <property type="project" value="TreeGrafter"/>
</dbReference>
<dbReference type="PANTHER" id="PTHR42840:SF3">
    <property type="entry name" value="BINDING ROSSMANN FOLD OXIDOREDUCTASE, PUTATIVE (AFU_ORTHOLOGUE AFUA_2G10240)-RELATED"/>
    <property type="match status" value="1"/>
</dbReference>
<keyword evidence="2 5" id="KW-0560">Oxidoreductase</keyword>
<comment type="similarity">
    <text evidence="1">Belongs to the Gfo/Idh/MocA family.</text>
</comment>
<proteinExistence type="inferred from homology"/>
<evidence type="ECO:0000313" key="6">
    <source>
        <dbReference type="Proteomes" id="UP000509761"/>
    </source>
</evidence>
<evidence type="ECO:0000256" key="1">
    <source>
        <dbReference type="ARBA" id="ARBA00010928"/>
    </source>
</evidence>
<dbReference type="SUPFAM" id="SSF51735">
    <property type="entry name" value="NAD(P)-binding Rossmann-fold domains"/>
    <property type="match status" value="1"/>
</dbReference>
<dbReference type="EMBL" id="CP054580">
    <property type="protein sequence ID" value="QKS25641.1"/>
    <property type="molecule type" value="Genomic_DNA"/>
</dbReference>
<keyword evidence="6" id="KW-1185">Reference proteome</keyword>
<feature type="domain" description="Gfo/Idh/MocA-like oxidoreductase N-terminal" evidence="3">
    <location>
        <begin position="3"/>
        <end position="118"/>
    </location>
</feature>
<reference evidence="5 6" key="1">
    <citation type="submission" date="2019-12" db="EMBL/GenBank/DDBJ databases">
        <title>Genome sequencing and assembly of endphytes of Porphyra tenera.</title>
        <authorList>
            <person name="Park J.M."/>
            <person name="Shin R."/>
            <person name="Jo S.H."/>
        </authorList>
    </citation>
    <scope>NUCLEOTIDE SEQUENCE [LARGE SCALE GENOMIC DNA]</scope>
    <source>
        <strain evidence="5 6">GPM3</strain>
    </source>
</reference>
<evidence type="ECO:0000313" key="5">
    <source>
        <dbReference type="EMBL" id="QKS25641.1"/>
    </source>
</evidence>
<feature type="domain" description="GFO/IDH/MocA-like oxidoreductase" evidence="4">
    <location>
        <begin position="127"/>
        <end position="246"/>
    </location>
</feature>